<dbReference type="Proteomes" id="UP001595834">
    <property type="component" value="Unassembled WGS sequence"/>
</dbReference>
<feature type="transmembrane region" description="Helical" evidence="2">
    <location>
        <begin position="124"/>
        <end position="145"/>
    </location>
</feature>
<evidence type="ECO:0008006" key="5">
    <source>
        <dbReference type="Google" id="ProtNLM"/>
    </source>
</evidence>
<evidence type="ECO:0000313" key="3">
    <source>
        <dbReference type="EMBL" id="MFC4957506.1"/>
    </source>
</evidence>
<keyword evidence="4" id="KW-1185">Reference proteome</keyword>
<dbReference type="RefSeq" id="WP_344378649.1">
    <property type="nucleotide sequence ID" value="NZ_BAAASQ010000023.1"/>
</dbReference>
<protein>
    <recommendedName>
        <fullName evidence="5">Integral membrane protein</fullName>
    </recommendedName>
</protein>
<gene>
    <name evidence="3" type="ORF">ACFPFX_14545</name>
</gene>
<organism evidence="3 4">
    <name type="scientific">Streptomyces mauvecolor</name>
    <dbReference type="NCBI Taxonomy" id="58345"/>
    <lineage>
        <taxon>Bacteria</taxon>
        <taxon>Bacillati</taxon>
        <taxon>Actinomycetota</taxon>
        <taxon>Actinomycetes</taxon>
        <taxon>Kitasatosporales</taxon>
        <taxon>Streptomycetaceae</taxon>
        <taxon>Streptomyces</taxon>
    </lineage>
</organism>
<keyword evidence="2" id="KW-0812">Transmembrane</keyword>
<feature type="transmembrane region" description="Helical" evidence="2">
    <location>
        <begin position="183"/>
        <end position="216"/>
    </location>
</feature>
<proteinExistence type="predicted"/>
<evidence type="ECO:0000256" key="1">
    <source>
        <dbReference type="SAM" id="MobiDB-lite"/>
    </source>
</evidence>
<accession>A0ABV9UK79</accession>
<feature type="transmembrane region" description="Helical" evidence="2">
    <location>
        <begin position="20"/>
        <end position="37"/>
    </location>
</feature>
<feature type="transmembrane region" description="Helical" evidence="2">
    <location>
        <begin position="49"/>
        <end position="69"/>
    </location>
</feature>
<name>A0ABV9UK79_9ACTN</name>
<reference evidence="4" key="1">
    <citation type="journal article" date="2019" name="Int. J. Syst. Evol. Microbiol.">
        <title>The Global Catalogue of Microorganisms (GCM) 10K type strain sequencing project: providing services to taxonomists for standard genome sequencing and annotation.</title>
        <authorList>
            <consortium name="The Broad Institute Genomics Platform"/>
            <consortium name="The Broad Institute Genome Sequencing Center for Infectious Disease"/>
            <person name="Wu L."/>
            <person name="Ma J."/>
        </authorList>
    </citation>
    <scope>NUCLEOTIDE SEQUENCE [LARGE SCALE GENOMIC DNA]</scope>
    <source>
        <strain evidence="4">CCM 7224</strain>
    </source>
</reference>
<keyword evidence="2" id="KW-0472">Membrane</keyword>
<evidence type="ECO:0000313" key="4">
    <source>
        <dbReference type="Proteomes" id="UP001595834"/>
    </source>
</evidence>
<evidence type="ECO:0000256" key="2">
    <source>
        <dbReference type="SAM" id="Phobius"/>
    </source>
</evidence>
<sequence>MENRPAPQGPEGCLTVAIRIPVRIVVLVLVVPVRLIRDLLATGAEALRRVVLAPLWRALAVIPFGWLYASVLTPLGHATAWLGRVVGAGVGWLGRGVVWGAVTFVGVPAAWVYRAVLAPLGRGVSLLAEGIGLGLRWVSWAVFVWPPVTLWRWVLAPLLRYGLVVPGAWLYRCVLTPAGHAIALIVALAGAGLAAVGRGVAALIVLLFVVPAVWAYRTLLTPLGRAVGVVLREIGDAIGHAWRIAGFVSRAVGRALKRLAWNLLGRPGRWVYAVLLTPVGHWVREAVLRPARKAALAAGRSAREALASARETVRTARRDAWRALVGGPPREPAGHRARTLGSTTTASGAVPAPEISLSKAEG</sequence>
<feature type="region of interest" description="Disordered" evidence="1">
    <location>
        <begin position="324"/>
        <end position="362"/>
    </location>
</feature>
<keyword evidence="2" id="KW-1133">Transmembrane helix</keyword>
<comment type="caution">
    <text evidence="3">The sequence shown here is derived from an EMBL/GenBank/DDBJ whole genome shotgun (WGS) entry which is preliminary data.</text>
</comment>
<dbReference type="EMBL" id="JBHSIZ010000016">
    <property type="protein sequence ID" value="MFC4957506.1"/>
    <property type="molecule type" value="Genomic_DNA"/>
</dbReference>
<feature type="transmembrane region" description="Helical" evidence="2">
    <location>
        <begin position="89"/>
        <end position="112"/>
    </location>
</feature>